<dbReference type="OrthoDB" id="3456898at2759"/>
<sequence>MRPKKIFPAIWTKFCTSNKENKTLPSYDEASKTPQAPKELKRIASKIPQWKWSTLECREWLRAVHVVYFNFGLDEAAAAGNKFEGCGSSLYMKSIIGWRNLFGERGAGIYGILLALRHKRGAVPSIINLSSNVLPL</sequence>
<evidence type="ECO:0000313" key="2">
    <source>
        <dbReference type="Proteomes" id="UP000235786"/>
    </source>
</evidence>
<dbReference type="AlphaFoldDB" id="A0A2J6QZ86"/>
<organism evidence="1 2">
    <name type="scientific">Hyaloscypha variabilis (strain UAMH 11265 / GT02V1 / F)</name>
    <name type="common">Meliniomyces variabilis</name>
    <dbReference type="NCBI Taxonomy" id="1149755"/>
    <lineage>
        <taxon>Eukaryota</taxon>
        <taxon>Fungi</taxon>
        <taxon>Dikarya</taxon>
        <taxon>Ascomycota</taxon>
        <taxon>Pezizomycotina</taxon>
        <taxon>Leotiomycetes</taxon>
        <taxon>Helotiales</taxon>
        <taxon>Hyaloscyphaceae</taxon>
        <taxon>Hyaloscypha</taxon>
        <taxon>Hyaloscypha variabilis</taxon>
    </lineage>
</organism>
<keyword evidence="2" id="KW-1185">Reference proteome</keyword>
<accession>A0A2J6QZ86</accession>
<dbReference type="EMBL" id="KZ613962">
    <property type="protein sequence ID" value="PMD31570.1"/>
    <property type="molecule type" value="Genomic_DNA"/>
</dbReference>
<name>A0A2J6QZ86_HYAVF</name>
<evidence type="ECO:0000313" key="1">
    <source>
        <dbReference type="EMBL" id="PMD31570.1"/>
    </source>
</evidence>
<protein>
    <submittedName>
        <fullName evidence="1">Uncharacterized protein</fullName>
    </submittedName>
</protein>
<proteinExistence type="predicted"/>
<dbReference type="Proteomes" id="UP000235786">
    <property type="component" value="Unassembled WGS sequence"/>
</dbReference>
<gene>
    <name evidence="1" type="ORF">L207DRAFT_591521</name>
</gene>
<reference evidence="1 2" key="1">
    <citation type="submission" date="2016-04" db="EMBL/GenBank/DDBJ databases">
        <title>A degradative enzymes factory behind the ericoid mycorrhizal symbiosis.</title>
        <authorList>
            <consortium name="DOE Joint Genome Institute"/>
            <person name="Martino E."/>
            <person name="Morin E."/>
            <person name="Grelet G."/>
            <person name="Kuo A."/>
            <person name="Kohler A."/>
            <person name="Daghino S."/>
            <person name="Barry K."/>
            <person name="Choi C."/>
            <person name="Cichocki N."/>
            <person name="Clum A."/>
            <person name="Copeland A."/>
            <person name="Hainaut M."/>
            <person name="Haridas S."/>
            <person name="Labutti K."/>
            <person name="Lindquist E."/>
            <person name="Lipzen A."/>
            <person name="Khouja H.-R."/>
            <person name="Murat C."/>
            <person name="Ohm R."/>
            <person name="Olson A."/>
            <person name="Spatafora J."/>
            <person name="Veneault-Fourrey C."/>
            <person name="Henrissat B."/>
            <person name="Grigoriev I."/>
            <person name="Martin F."/>
            <person name="Perotto S."/>
        </authorList>
    </citation>
    <scope>NUCLEOTIDE SEQUENCE [LARGE SCALE GENOMIC DNA]</scope>
    <source>
        <strain evidence="1 2">F</strain>
    </source>
</reference>